<keyword evidence="3" id="KW-1185">Reference proteome</keyword>
<dbReference type="AlphaFoldDB" id="A0AAD9BH70"/>
<sequence length="188" mass="21819">MRRAPRSKQILESSKVNDKFARSREIGLDFNVGSCNKKSLDLQLFTNNTLWEVYKFGTMMSKTVRSFLLEVLDMNFNLVILDHYHERNLLSYLISKEKFLQNHPGRQETEFLNSLFQFLEVYNMVDVTSVFQTGPEVERLQETSLDSNRVEDMDPHPFCKQLGLNLGPQTYAGRPEDGFGGPNQRSRD</sequence>
<dbReference type="EMBL" id="JASDAP010000023">
    <property type="protein sequence ID" value="KAK1882744.1"/>
    <property type="molecule type" value="Genomic_DNA"/>
</dbReference>
<protein>
    <submittedName>
        <fullName evidence="2">Phosphoenolpyruvate carboxykinase (ATP)</fullName>
    </submittedName>
</protein>
<name>A0AAD9BH70_DISEL</name>
<evidence type="ECO:0000313" key="2">
    <source>
        <dbReference type="EMBL" id="KAK1882744.1"/>
    </source>
</evidence>
<comment type="caution">
    <text evidence="2">The sequence shown here is derived from an EMBL/GenBank/DDBJ whole genome shotgun (WGS) entry which is preliminary data.</text>
</comment>
<evidence type="ECO:0000313" key="3">
    <source>
        <dbReference type="Proteomes" id="UP001228049"/>
    </source>
</evidence>
<organism evidence="2 3">
    <name type="scientific">Dissostichus eleginoides</name>
    <name type="common">Patagonian toothfish</name>
    <name type="synonym">Dissostichus amissus</name>
    <dbReference type="NCBI Taxonomy" id="100907"/>
    <lineage>
        <taxon>Eukaryota</taxon>
        <taxon>Metazoa</taxon>
        <taxon>Chordata</taxon>
        <taxon>Craniata</taxon>
        <taxon>Vertebrata</taxon>
        <taxon>Euteleostomi</taxon>
        <taxon>Actinopterygii</taxon>
        <taxon>Neopterygii</taxon>
        <taxon>Teleostei</taxon>
        <taxon>Neoteleostei</taxon>
        <taxon>Acanthomorphata</taxon>
        <taxon>Eupercaria</taxon>
        <taxon>Perciformes</taxon>
        <taxon>Notothenioidei</taxon>
        <taxon>Nototheniidae</taxon>
        <taxon>Dissostichus</taxon>
    </lineage>
</organism>
<accession>A0AAD9BH70</accession>
<evidence type="ECO:0000256" key="1">
    <source>
        <dbReference type="SAM" id="MobiDB-lite"/>
    </source>
</evidence>
<proteinExistence type="predicted"/>
<feature type="region of interest" description="Disordered" evidence="1">
    <location>
        <begin position="166"/>
        <end position="188"/>
    </location>
</feature>
<dbReference type="Proteomes" id="UP001228049">
    <property type="component" value="Unassembled WGS sequence"/>
</dbReference>
<reference evidence="2" key="1">
    <citation type="submission" date="2023-04" db="EMBL/GenBank/DDBJ databases">
        <title>Chromosome-level genome of Chaenocephalus aceratus.</title>
        <authorList>
            <person name="Park H."/>
        </authorList>
    </citation>
    <scope>NUCLEOTIDE SEQUENCE</scope>
    <source>
        <strain evidence="2">DE</strain>
        <tissue evidence="2">Muscle</tissue>
    </source>
</reference>
<gene>
    <name evidence="2" type="ORF">KUDE01_023524</name>
</gene>